<dbReference type="AlphaFoldDB" id="A0A2G9UUB2"/>
<name>A0A2G9UUB2_TELCI</name>
<feature type="compositionally biased region" description="Acidic residues" evidence="1">
    <location>
        <begin position="82"/>
        <end position="93"/>
    </location>
</feature>
<dbReference type="InterPro" id="IPR029526">
    <property type="entry name" value="PGBD"/>
</dbReference>
<protein>
    <recommendedName>
        <fullName evidence="2">PiggyBac transposable element-derived protein domain-containing protein</fullName>
    </recommendedName>
</protein>
<feature type="domain" description="PiggyBac transposable element-derived protein" evidence="2">
    <location>
        <begin position="128"/>
        <end position="194"/>
    </location>
</feature>
<accession>A0A2G9UUB2</accession>
<dbReference type="Pfam" id="PF13843">
    <property type="entry name" value="DDE_Tnp_1_7"/>
    <property type="match status" value="1"/>
</dbReference>
<dbReference type="PANTHER" id="PTHR46599">
    <property type="entry name" value="PIGGYBAC TRANSPOSABLE ELEMENT-DERIVED PROTEIN 4"/>
    <property type="match status" value="1"/>
</dbReference>
<evidence type="ECO:0000313" key="3">
    <source>
        <dbReference type="EMBL" id="PIO73848.1"/>
    </source>
</evidence>
<dbReference type="Proteomes" id="UP000230423">
    <property type="component" value="Unassembled WGS sequence"/>
</dbReference>
<reference evidence="3 4" key="1">
    <citation type="submission" date="2015-09" db="EMBL/GenBank/DDBJ databases">
        <title>Draft genome of the parasitic nematode Teladorsagia circumcincta isolate WARC Sus (inbred).</title>
        <authorList>
            <person name="Mitreva M."/>
        </authorList>
    </citation>
    <scope>NUCLEOTIDE SEQUENCE [LARGE SCALE GENOMIC DNA]</scope>
    <source>
        <strain evidence="3 4">S</strain>
    </source>
</reference>
<feature type="region of interest" description="Disordered" evidence="1">
    <location>
        <begin position="80"/>
        <end position="102"/>
    </location>
</feature>
<evidence type="ECO:0000256" key="1">
    <source>
        <dbReference type="SAM" id="MobiDB-lite"/>
    </source>
</evidence>
<keyword evidence="4" id="KW-1185">Reference proteome</keyword>
<evidence type="ECO:0000313" key="4">
    <source>
        <dbReference type="Proteomes" id="UP000230423"/>
    </source>
</evidence>
<dbReference type="PANTHER" id="PTHR46599:SF3">
    <property type="entry name" value="PIGGYBAC TRANSPOSABLE ELEMENT-DERIVED PROTEIN 4"/>
    <property type="match status" value="1"/>
</dbReference>
<sequence>MMTTEEEGEALKLSCLYLREAADWPPKMKALDNTILPHRKEIESMDGLNEDFDQLLIESDDEQVTEGLDAPENMLAAVLDSSDGESDSDESDSHDDGSQWTPNVQKADEFLFNGVAGILDNEIYLFRDPIQFYQLFMTQDLVDLIVEESNRYGSRKFRDWVDLDEEEFFTFLALCFHMGLERRSNLKDYWSKRKKHIKVSAATNTQHHQTPIRMYKVTGTNEDSEVLQPQINGEKN</sequence>
<gene>
    <name evidence="3" type="ORF">TELCIR_04168</name>
</gene>
<proteinExistence type="predicted"/>
<dbReference type="OrthoDB" id="5875880at2759"/>
<organism evidence="3 4">
    <name type="scientific">Teladorsagia circumcincta</name>
    <name type="common">Brown stomach worm</name>
    <name type="synonym">Ostertagia circumcincta</name>
    <dbReference type="NCBI Taxonomy" id="45464"/>
    <lineage>
        <taxon>Eukaryota</taxon>
        <taxon>Metazoa</taxon>
        <taxon>Ecdysozoa</taxon>
        <taxon>Nematoda</taxon>
        <taxon>Chromadorea</taxon>
        <taxon>Rhabditida</taxon>
        <taxon>Rhabditina</taxon>
        <taxon>Rhabditomorpha</taxon>
        <taxon>Strongyloidea</taxon>
        <taxon>Trichostrongylidae</taxon>
        <taxon>Teladorsagia</taxon>
    </lineage>
</organism>
<evidence type="ECO:0000259" key="2">
    <source>
        <dbReference type="Pfam" id="PF13843"/>
    </source>
</evidence>
<dbReference type="EMBL" id="KZ345378">
    <property type="protein sequence ID" value="PIO73848.1"/>
    <property type="molecule type" value="Genomic_DNA"/>
</dbReference>